<name>A0A382F2Y0_9ZZZZ</name>
<sequence>MIITGCSSTSNNFPDDINIAPNQLIYKDNRMQMWANDAKGIHHNYSPNDSSEYAEVTNHISSNLHTTFLGYCNYHSVSEIVNIGPKIVSVLSHAENNIYNRLDNARKKLENSNDYPNRVQSGVTVMTPGPQRSFQPVQQTTD</sequence>
<dbReference type="AlphaFoldDB" id="A0A382F2Y0"/>
<dbReference type="EMBL" id="UINC01047369">
    <property type="protein sequence ID" value="SVB56563.1"/>
    <property type="molecule type" value="Genomic_DNA"/>
</dbReference>
<protein>
    <submittedName>
        <fullName evidence="2">Uncharacterized protein</fullName>
    </submittedName>
</protein>
<accession>A0A382F2Y0</accession>
<reference evidence="2" key="1">
    <citation type="submission" date="2018-05" db="EMBL/GenBank/DDBJ databases">
        <authorList>
            <person name="Lanie J.A."/>
            <person name="Ng W.-L."/>
            <person name="Kazmierczak K.M."/>
            <person name="Andrzejewski T.M."/>
            <person name="Davidsen T.M."/>
            <person name="Wayne K.J."/>
            <person name="Tettelin H."/>
            <person name="Glass J.I."/>
            <person name="Rusch D."/>
            <person name="Podicherti R."/>
            <person name="Tsui H.-C.T."/>
            <person name="Winkler M.E."/>
        </authorList>
    </citation>
    <scope>NUCLEOTIDE SEQUENCE</scope>
</reference>
<proteinExistence type="predicted"/>
<organism evidence="2">
    <name type="scientific">marine metagenome</name>
    <dbReference type="NCBI Taxonomy" id="408172"/>
    <lineage>
        <taxon>unclassified sequences</taxon>
        <taxon>metagenomes</taxon>
        <taxon>ecological metagenomes</taxon>
    </lineage>
</organism>
<feature type="region of interest" description="Disordered" evidence="1">
    <location>
        <begin position="111"/>
        <end position="142"/>
    </location>
</feature>
<evidence type="ECO:0000256" key="1">
    <source>
        <dbReference type="SAM" id="MobiDB-lite"/>
    </source>
</evidence>
<feature type="compositionally biased region" description="Polar residues" evidence="1">
    <location>
        <begin position="112"/>
        <end position="142"/>
    </location>
</feature>
<evidence type="ECO:0000313" key="2">
    <source>
        <dbReference type="EMBL" id="SVB56563.1"/>
    </source>
</evidence>
<feature type="non-terminal residue" evidence="2">
    <location>
        <position position="142"/>
    </location>
</feature>
<gene>
    <name evidence="2" type="ORF">METZ01_LOCUS209417</name>
</gene>